<name>A0A518AQ91_9BACT</name>
<dbReference type="PANTHER" id="PTHR43760:SF1">
    <property type="entry name" value="ENDORIBONUCLEASE L-PSP_CHORISMATE MUTASE-LIKE DOMAIN-CONTAINING PROTEIN"/>
    <property type="match status" value="1"/>
</dbReference>
<dbReference type="Gene3D" id="3.30.1330.40">
    <property type="entry name" value="RutC-like"/>
    <property type="match status" value="1"/>
</dbReference>
<reference evidence="2 3" key="1">
    <citation type="submission" date="2019-02" db="EMBL/GenBank/DDBJ databases">
        <title>Deep-cultivation of Planctomycetes and their phenomic and genomic characterization uncovers novel biology.</title>
        <authorList>
            <person name="Wiegand S."/>
            <person name="Jogler M."/>
            <person name="Boedeker C."/>
            <person name="Pinto D."/>
            <person name="Vollmers J."/>
            <person name="Rivas-Marin E."/>
            <person name="Kohn T."/>
            <person name="Peeters S.H."/>
            <person name="Heuer A."/>
            <person name="Rast P."/>
            <person name="Oberbeckmann S."/>
            <person name="Bunk B."/>
            <person name="Jeske O."/>
            <person name="Meyerdierks A."/>
            <person name="Storesund J.E."/>
            <person name="Kallscheuer N."/>
            <person name="Luecker S."/>
            <person name="Lage O.M."/>
            <person name="Pohl T."/>
            <person name="Merkel B.J."/>
            <person name="Hornburger P."/>
            <person name="Mueller R.-W."/>
            <person name="Bruemmer F."/>
            <person name="Labrenz M."/>
            <person name="Spormann A.M."/>
            <person name="Op den Camp H."/>
            <person name="Overmann J."/>
            <person name="Amann R."/>
            <person name="Jetten M.S.M."/>
            <person name="Mascher T."/>
            <person name="Medema M.H."/>
            <person name="Devos D.P."/>
            <person name="Kaster A.-K."/>
            <person name="Ovreas L."/>
            <person name="Rohde M."/>
            <person name="Galperin M.Y."/>
            <person name="Jogler C."/>
        </authorList>
    </citation>
    <scope>NUCLEOTIDE SEQUENCE [LARGE SCALE GENOMIC DNA]</scope>
    <source>
        <strain evidence="2 3">Pan181</strain>
    </source>
</reference>
<dbReference type="InterPro" id="IPR035959">
    <property type="entry name" value="RutC-like_sf"/>
</dbReference>
<dbReference type="KEGG" id="amuc:Pan181_31030"/>
<dbReference type="RefSeq" id="WP_145247692.1">
    <property type="nucleotide sequence ID" value="NZ_CP036278.1"/>
</dbReference>
<dbReference type="Proteomes" id="UP000315750">
    <property type="component" value="Chromosome"/>
</dbReference>
<dbReference type="OrthoDB" id="9806350at2"/>
<keyword evidence="3" id="KW-1185">Reference proteome</keyword>
<evidence type="ECO:0000313" key="3">
    <source>
        <dbReference type="Proteomes" id="UP000315750"/>
    </source>
</evidence>
<dbReference type="SUPFAM" id="SSF55298">
    <property type="entry name" value="YjgF-like"/>
    <property type="match status" value="1"/>
</dbReference>
<dbReference type="Pfam" id="PF14588">
    <property type="entry name" value="YjgF_endoribonc"/>
    <property type="match status" value="1"/>
</dbReference>
<dbReference type="EMBL" id="CP036278">
    <property type="protein sequence ID" value="QDU56891.1"/>
    <property type="molecule type" value="Genomic_DNA"/>
</dbReference>
<dbReference type="CDD" id="cd02199">
    <property type="entry name" value="YjgF_YER057c_UK114_like_1"/>
    <property type="match status" value="1"/>
</dbReference>
<sequence length="161" mass="16839">MSDATTGSREARLESLGFPVDKLTPEGALVDAVSIDGSIVYASGQVPFDGDQLVSCGKVPSQVSADEATKAAALCAANVLRMVRHAVGSLDRIQRVVRITGYVNSDPDFTDQHLVINGASTLVREVFGDAGKHARTALGMAQLPLGSSVEVEMILALVQDS</sequence>
<dbReference type="InterPro" id="IPR013813">
    <property type="entry name" value="Endoribo_LPSP/chorism_mut-like"/>
</dbReference>
<evidence type="ECO:0000313" key="2">
    <source>
        <dbReference type="EMBL" id="QDU56891.1"/>
    </source>
</evidence>
<protein>
    <submittedName>
        <fullName evidence="2">Endoribonuclease L-PSP</fullName>
    </submittedName>
</protein>
<proteinExistence type="predicted"/>
<dbReference type="PANTHER" id="PTHR43760">
    <property type="entry name" value="ENDORIBONUCLEASE-RELATED"/>
    <property type="match status" value="1"/>
</dbReference>
<dbReference type="AlphaFoldDB" id="A0A518AQ91"/>
<organism evidence="2 3">
    <name type="scientific">Aeoliella mucimassa</name>
    <dbReference type="NCBI Taxonomy" id="2527972"/>
    <lineage>
        <taxon>Bacteria</taxon>
        <taxon>Pseudomonadati</taxon>
        <taxon>Planctomycetota</taxon>
        <taxon>Planctomycetia</taxon>
        <taxon>Pirellulales</taxon>
        <taxon>Lacipirellulaceae</taxon>
        <taxon>Aeoliella</taxon>
    </lineage>
</organism>
<evidence type="ECO:0000259" key="1">
    <source>
        <dbReference type="Pfam" id="PF14588"/>
    </source>
</evidence>
<gene>
    <name evidence="2" type="ORF">Pan181_31030</name>
</gene>
<feature type="domain" description="Endoribonuclease L-PSP/chorismate mutase-like" evidence="1">
    <location>
        <begin position="29"/>
        <end position="151"/>
    </location>
</feature>
<accession>A0A518AQ91</accession>